<feature type="domain" description="STAS" evidence="1">
    <location>
        <begin position="1"/>
        <end position="73"/>
    </location>
</feature>
<name>A0ABQ4GCN3_9ACTN</name>
<dbReference type="RefSeq" id="WP_275414057.1">
    <property type="nucleotide sequence ID" value="NZ_BOOF01000001.1"/>
</dbReference>
<keyword evidence="3" id="KW-1185">Reference proteome</keyword>
<dbReference type="InterPro" id="IPR036513">
    <property type="entry name" value="STAS_dom_sf"/>
</dbReference>
<dbReference type="PROSITE" id="PS50801">
    <property type="entry name" value="STAS"/>
    <property type="match status" value="1"/>
</dbReference>
<dbReference type="Pfam" id="PF01740">
    <property type="entry name" value="STAS"/>
    <property type="match status" value="1"/>
</dbReference>
<dbReference type="EMBL" id="BOOF01000001">
    <property type="protein sequence ID" value="GIH59190.1"/>
    <property type="molecule type" value="Genomic_DNA"/>
</dbReference>
<proteinExistence type="predicted"/>
<protein>
    <recommendedName>
        <fullName evidence="1">STAS domain-containing protein</fullName>
    </recommendedName>
</protein>
<reference evidence="2 3" key="1">
    <citation type="submission" date="2021-01" db="EMBL/GenBank/DDBJ databases">
        <title>Whole genome shotgun sequence of Microbispora siamensis NBRC 104113.</title>
        <authorList>
            <person name="Komaki H."/>
            <person name="Tamura T."/>
        </authorList>
    </citation>
    <scope>NUCLEOTIDE SEQUENCE [LARGE SCALE GENOMIC DNA]</scope>
    <source>
        <strain evidence="2 3">NBRC 104113</strain>
    </source>
</reference>
<accession>A0ABQ4GCN3</accession>
<dbReference type="SUPFAM" id="SSF52091">
    <property type="entry name" value="SpoIIaa-like"/>
    <property type="match status" value="1"/>
</dbReference>
<dbReference type="Proteomes" id="UP000660454">
    <property type="component" value="Unassembled WGS sequence"/>
</dbReference>
<evidence type="ECO:0000259" key="1">
    <source>
        <dbReference type="PROSITE" id="PS50801"/>
    </source>
</evidence>
<organism evidence="2 3">
    <name type="scientific">Microbispora siamensis</name>
    <dbReference type="NCBI Taxonomy" id="564413"/>
    <lineage>
        <taxon>Bacteria</taxon>
        <taxon>Bacillati</taxon>
        <taxon>Actinomycetota</taxon>
        <taxon>Actinomycetes</taxon>
        <taxon>Streptosporangiales</taxon>
        <taxon>Streptosporangiaceae</taxon>
        <taxon>Microbispora</taxon>
    </lineage>
</organism>
<dbReference type="InterPro" id="IPR002645">
    <property type="entry name" value="STAS_dom"/>
</dbReference>
<evidence type="ECO:0000313" key="2">
    <source>
        <dbReference type="EMBL" id="GIH59190.1"/>
    </source>
</evidence>
<comment type="caution">
    <text evidence="2">The sequence shown here is derived from an EMBL/GenBank/DDBJ whole genome shotgun (WGS) entry which is preliminary data.</text>
</comment>
<dbReference type="Gene3D" id="3.30.750.24">
    <property type="entry name" value="STAS domain"/>
    <property type="match status" value="1"/>
</dbReference>
<evidence type="ECO:0000313" key="3">
    <source>
        <dbReference type="Proteomes" id="UP000660454"/>
    </source>
</evidence>
<sequence>MQPVGVVLDMAGVTFCDSAGLSVLVFTWKGCQERGIRLVLTGIDPRVESALRITNLLPHFERSRSVGDALAADADGQPLEPA</sequence>
<gene>
    <name evidence="2" type="ORF">Msi02_00070</name>
</gene>
<dbReference type="CDD" id="cd07043">
    <property type="entry name" value="STAS_anti-anti-sigma_factors"/>
    <property type="match status" value="1"/>
</dbReference>